<evidence type="ECO:0000313" key="1">
    <source>
        <dbReference type="EMBL" id="DAF57654.1"/>
    </source>
</evidence>
<protein>
    <submittedName>
        <fullName evidence="1">Uncharacterized protein</fullName>
    </submittedName>
</protein>
<accession>A0A8S5T330</accession>
<name>A0A8S5T330_9CAUD</name>
<sequence length="73" mass="8694">MYVVLTLDEYSKLKETSRKLDLFIDSLNHELELKTHEINISKKFKSDDVVKNLRYEYSGMLFVKDIFNITMSD</sequence>
<dbReference type="EMBL" id="BK032736">
    <property type="protein sequence ID" value="DAF57654.1"/>
    <property type="molecule type" value="Genomic_DNA"/>
</dbReference>
<organism evidence="1">
    <name type="scientific">Podoviridae sp. ctpVv1</name>
    <dbReference type="NCBI Taxonomy" id="2827748"/>
    <lineage>
        <taxon>Viruses</taxon>
        <taxon>Duplodnaviria</taxon>
        <taxon>Heunggongvirae</taxon>
        <taxon>Uroviricota</taxon>
        <taxon>Caudoviricetes</taxon>
    </lineage>
</organism>
<reference evidence="1" key="1">
    <citation type="journal article" date="2021" name="Proc. Natl. Acad. Sci. U.S.A.">
        <title>A Catalog of Tens of Thousands of Viruses from Human Metagenomes Reveals Hidden Associations with Chronic Diseases.</title>
        <authorList>
            <person name="Tisza M.J."/>
            <person name="Buck C.B."/>
        </authorList>
    </citation>
    <scope>NUCLEOTIDE SEQUENCE</scope>
    <source>
        <strain evidence="1">CtpVv1</strain>
    </source>
</reference>
<proteinExistence type="predicted"/>